<evidence type="ECO:0000313" key="10">
    <source>
        <dbReference type="Proteomes" id="UP001177003"/>
    </source>
</evidence>
<dbReference type="AlphaFoldDB" id="A0AA36DZT8"/>
<reference evidence="9" key="1">
    <citation type="submission" date="2023-04" db="EMBL/GenBank/DDBJ databases">
        <authorList>
            <person name="Vijverberg K."/>
            <person name="Xiong W."/>
            <person name="Schranz E."/>
        </authorList>
    </citation>
    <scope>NUCLEOTIDE SEQUENCE</scope>
</reference>
<evidence type="ECO:0000256" key="3">
    <source>
        <dbReference type="ARBA" id="ARBA00022692"/>
    </source>
</evidence>
<feature type="compositionally biased region" description="Low complexity" evidence="7">
    <location>
        <begin position="356"/>
        <end position="367"/>
    </location>
</feature>
<feature type="transmembrane region" description="Helical" evidence="6">
    <location>
        <begin position="114"/>
        <end position="136"/>
    </location>
</feature>
<keyword evidence="5 6" id="KW-0472">Membrane</keyword>
<sequence>MTTTTTTTRNKTWSWTDEVLPFVAMLLITCLDMSILTIVKAAMNGGMNSFVYIVYHDALGTLILFPFFIVHTLRNVGRPPLTFRILFRFFVLGLLGLCLFQVLVYVGIGYSSPTMASAIANLTPGNTFLIAVAFGMEKIDIKSSSSRAKLFGTIVAITGAMVFTFYKGPEIFNMISSSDYSPNHRLLFSQASDWIFGGLILVIGGLVGSIWNVLQSSTSREYPDQVTIIFFFCLFGTIQCVVLSLFLVKNPTDWVLPPGIAIFAVVFGGVFSTAFRSSAVIWCLKKKGPVFVAMFNPLSIVIASTMGVIFLGDSLHLGSAIGAVIVAGGFYTVMWGQAKQKKTETNILDRANEPGSSNPTTTPLLSSVNESKC</sequence>
<feature type="transmembrane region" description="Helical" evidence="6">
    <location>
        <begin position="49"/>
        <end position="73"/>
    </location>
</feature>
<feature type="transmembrane region" description="Helical" evidence="6">
    <location>
        <begin position="194"/>
        <end position="214"/>
    </location>
</feature>
<dbReference type="EMBL" id="OX465079">
    <property type="protein sequence ID" value="CAI9277060.1"/>
    <property type="molecule type" value="Genomic_DNA"/>
</dbReference>
<evidence type="ECO:0000256" key="6">
    <source>
        <dbReference type="RuleBase" id="RU363077"/>
    </source>
</evidence>
<feature type="region of interest" description="Disordered" evidence="7">
    <location>
        <begin position="349"/>
        <end position="373"/>
    </location>
</feature>
<gene>
    <name evidence="9" type="ORF">LSALG_LOCUS17007</name>
</gene>
<evidence type="ECO:0000259" key="8">
    <source>
        <dbReference type="Pfam" id="PF00892"/>
    </source>
</evidence>
<feature type="transmembrane region" description="Helical" evidence="6">
    <location>
        <begin position="291"/>
        <end position="311"/>
    </location>
</feature>
<feature type="transmembrane region" description="Helical" evidence="6">
    <location>
        <begin position="85"/>
        <end position="108"/>
    </location>
</feature>
<dbReference type="InterPro" id="IPR037185">
    <property type="entry name" value="EmrE-like"/>
</dbReference>
<feature type="transmembrane region" description="Helical" evidence="6">
    <location>
        <begin position="148"/>
        <end position="166"/>
    </location>
</feature>
<keyword evidence="10" id="KW-1185">Reference proteome</keyword>
<dbReference type="GO" id="GO:0016020">
    <property type="term" value="C:membrane"/>
    <property type="evidence" value="ECO:0007669"/>
    <property type="project" value="UniProtKB-SubCell"/>
</dbReference>
<dbReference type="InterPro" id="IPR000620">
    <property type="entry name" value="EamA_dom"/>
</dbReference>
<feature type="domain" description="EamA" evidence="8">
    <location>
        <begin position="24"/>
        <end position="163"/>
    </location>
</feature>
<feature type="transmembrane region" description="Helical" evidence="6">
    <location>
        <begin position="19"/>
        <end position="43"/>
    </location>
</feature>
<organism evidence="9 10">
    <name type="scientific">Lactuca saligna</name>
    <name type="common">Willowleaf lettuce</name>
    <dbReference type="NCBI Taxonomy" id="75948"/>
    <lineage>
        <taxon>Eukaryota</taxon>
        <taxon>Viridiplantae</taxon>
        <taxon>Streptophyta</taxon>
        <taxon>Embryophyta</taxon>
        <taxon>Tracheophyta</taxon>
        <taxon>Spermatophyta</taxon>
        <taxon>Magnoliopsida</taxon>
        <taxon>eudicotyledons</taxon>
        <taxon>Gunneridae</taxon>
        <taxon>Pentapetalae</taxon>
        <taxon>asterids</taxon>
        <taxon>campanulids</taxon>
        <taxon>Asterales</taxon>
        <taxon>Asteraceae</taxon>
        <taxon>Cichorioideae</taxon>
        <taxon>Cichorieae</taxon>
        <taxon>Lactucinae</taxon>
        <taxon>Lactuca</taxon>
    </lineage>
</organism>
<comment type="subcellular location">
    <subcellularLocation>
        <location evidence="1 6">Membrane</location>
        <topology evidence="1 6">Multi-pass membrane protein</topology>
    </subcellularLocation>
</comment>
<feature type="transmembrane region" description="Helical" evidence="6">
    <location>
        <begin position="226"/>
        <end position="248"/>
    </location>
</feature>
<dbReference type="SUPFAM" id="SSF103481">
    <property type="entry name" value="Multidrug resistance efflux transporter EmrE"/>
    <property type="match status" value="2"/>
</dbReference>
<name>A0AA36DZT8_LACSI</name>
<dbReference type="Proteomes" id="UP001177003">
    <property type="component" value="Chromosome 3"/>
</dbReference>
<dbReference type="PANTHER" id="PTHR31218">
    <property type="entry name" value="WAT1-RELATED PROTEIN"/>
    <property type="match status" value="1"/>
</dbReference>
<keyword evidence="3 6" id="KW-0812">Transmembrane</keyword>
<feature type="transmembrane region" description="Helical" evidence="6">
    <location>
        <begin position="317"/>
        <end position="336"/>
    </location>
</feature>
<feature type="transmembrane region" description="Helical" evidence="6">
    <location>
        <begin position="260"/>
        <end position="284"/>
    </location>
</feature>
<protein>
    <recommendedName>
        <fullName evidence="6">WAT1-related protein</fullName>
    </recommendedName>
</protein>
<dbReference type="GO" id="GO:0022857">
    <property type="term" value="F:transmembrane transporter activity"/>
    <property type="evidence" value="ECO:0007669"/>
    <property type="project" value="InterPro"/>
</dbReference>
<evidence type="ECO:0000256" key="1">
    <source>
        <dbReference type="ARBA" id="ARBA00004141"/>
    </source>
</evidence>
<proteinExistence type="inferred from homology"/>
<feature type="domain" description="EamA" evidence="8">
    <location>
        <begin position="197"/>
        <end position="334"/>
    </location>
</feature>
<keyword evidence="4 6" id="KW-1133">Transmembrane helix</keyword>
<comment type="similarity">
    <text evidence="2 6">Belongs to the drug/metabolite transporter (DMT) superfamily. Plant drug/metabolite exporter (P-DME) (TC 2.A.7.4) family.</text>
</comment>
<dbReference type="Pfam" id="PF00892">
    <property type="entry name" value="EamA"/>
    <property type="match status" value="2"/>
</dbReference>
<dbReference type="InterPro" id="IPR030184">
    <property type="entry name" value="WAT1-related"/>
</dbReference>
<accession>A0AA36DZT8</accession>
<evidence type="ECO:0000256" key="5">
    <source>
        <dbReference type="ARBA" id="ARBA00023136"/>
    </source>
</evidence>
<evidence type="ECO:0000256" key="4">
    <source>
        <dbReference type="ARBA" id="ARBA00022989"/>
    </source>
</evidence>
<evidence type="ECO:0000256" key="7">
    <source>
        <dbReference type="SAM" id="MobiDB-lite"/>
    </source>
</evidence>
<evidence type="ECO:0000256" key="2">
    <source>
        <dbReference type="ARBA" id="ARBA00007635"/>
    </source>
</evidence>
<evidence type="ECO:0000313" key="9">
    <source>
        <dbReference type="EMBL" id="CAI9277060.1"/>
    </source>
</evidence>